<evidence type="ECO:0000256" key="7">
    <source>
        <dbReference type="ARBA" id="ARBA00049348"/>
    </source>
</evidence>
<dbReference type="AlphaFoldDB" id="C0INX7"/>
<dbReference type="NCBIfam" id="TIGR00589">
    <property type="entry name" value="ogt"/>
    <property type="match status" value="1"/>
</dbReference>
<evidence type="ECO:0000256" key="2">
    <source>
        <dbReference type="ARBA" id="ARBA00008711"/>
    </source>
</evidence>
<dbReference type="GO" id="GO:0032259">
    <property type="term" value="P:methylation"/>
    <property type="evidence" value="ECO:0007669"/>
    <property type="project" value="UniProtKB-KW"/>
</dbReference>
<dbReference type="CDD" id="cd06445">
    <property type="entry name" value="ATase"/>
    <property type="match status" value="1"/>
</dbReference>
<dbReference type="Pfam" id="PF02870">
    <property type="entry name" value="Methyltransf_1N"/>
    <property type="match status" value="1"/>
</dbReference>
<dbReference type="FunFam" id="1.10.10.10:FF:000214">
    <property type="entry name" value="Methylated-DNA--protein-cysteine methyltransferase"/>
    <property type="match status" value="1"/>
</dbReference>
<dbReference type="HAMAP" id="MF_00772">
    <property type="entry name" value="OGT"/>
    <property type="match status" value="1"/>
</dbReference>
<dbReference type="InterPro" id="IPR014048">
    <property type="entry name" value="MethylDNA_cys_MeTrfase_DNA-bd"/>
</dbReference>
<proteinExistence type="inferred from homology"/>
<dbReference type="GO" id="GO:0003908">
    <property type="term" value="F:methylated-DNA-[protein]-cysteine S-methyltransferase activity"/>
    <property type="evidence" value="ECO:0007669"/>
    <property type="project" value="UniProtKB-UniRule"/>
</dbReference>
<keyword evidence="8" id="KW-0963">Cytoplasm</keyword>
<name>C0INX7_9BACT</name>
<feature type="domain" description="Methylated-DNA-[protein]-cysteine S-methyltransferase DNA binding" evidence="9">
    <location>
        <begin position="79"/>
        <end position="158"/>
    </location>
</feature>
<reference evidence="11" key="1">
    <citation type="journal article" date="2009" name="ISME J.">
        <title>Functional metagenomics reveals diverse beta-lactamases in a remote Alaskan soil.</title>
        <authorList>
            <person name="Allen H.K."/>
            <person name="Moe L.A."/>
            <person name="Rodbumrer J."/>
            <person name="Gaarder A."/>
            <person name="Handelsman J."/>
        </authorList>
    </citation>
    <scope>NUCLEOTIDE SEQUENCE</scope>
</reference>
<comment type="catalytic activity">
    <reaction evidence="7 8">
        <text>a 6-O-methyl-2'-deoxyguanosine in DNA + L-cysteinyl-[protein] = S-methyl-L-cysteinyl-[protein] + a 2'-deoxyguanosine in DNA</text>
        <dbReference type="Rhea" id="RHEA:24000"/>
        <dbReference type="Rhea" id="RHEA-COMP:10131"/>
        <dbReference type="Rhea" id="RHEA-COMP:10132"/>
        <dbReference type="Rhea" id="RHEA-COMP:11367"/>
        <dbReference type="Rhea" id="RHEA-COMP:11368"/>
        <dbReference type="ChEBI" id="CHEBI:29950"/>
        <dbReference type="ChEBI" id="CHEBI:82612"/>
        <dbReference type="ChEBI" id="CHEBI:85445"/>
        <dbReference type="ChEBI" id="CHEBI:85448"/>
        <dbReference type="EC" id="2.1.1.63"/>
    </reaction>
</comment>
<dbReference type="InterPro" id="IPR036631">
    <property type="entry name" value="MGMT_N_sf"/>
</dbReference>
<evidence type="ECO:0000256" key="1">
    <source>
        <dbReference type="ARBA" id="ARBA00001286"/>
    </source>
</evidence>
<gene>
    <name evidence="11" type="ORF">AKSOIL_0305</name>
</gene>
<accession>C0INX7</accession>
<dbReference type="InterPro" id="IPR036217">
    <property type="entry name" value="MethylDNA_cys_MeTrfase_DNAb"/>
</dbReference>
<dbReference type="InterPro" id="IPR036388">
    <property type="entry name" value="WH-like_DNA-bd_sf"/>
</dbReference>
<dbReference type="InterPro" id="IPR023546">
    <property type="entry name" value="MGMT"/>
</dbReference>
<comment type="function">
    <text evidence="8">Involved in the cellular defense against the biological effects of O6-methylguanine (O6-MeG) and O4-methylthymine (O4-MeT) in DNA. Repairs the methylated nucleobase in DNA by stoichiometrically transferring the methyl group to a cysteine residue in the enzyme. This is a suicide reaction: the enzyme is irreversibly inactivated.</text>
</comment>
<dbReference type="EC" id="2.1.1.63" evidence="8"/>
<dbReference type="SUPFAM" id="SSF53155">
    <property type="entry name" value="Methylated DNA-protein cysteine methyltransferase domain"/>
    <property type="match status" value="1"/>
</dbReference>
<protein>
    <recommendedName>
        <fullName evidence="8">Methylated-DNA--protein-cysteine methyltransferase</fullName>
        <ecNumber evidence="8">2.1.1.63</ecNumber>
    </recommendedName>
    <alternativeName>
        <fullName evidence="8">6-O-methylguanine-DNA methyltransferase</fullName>
        <shortName evidence="8">MGMT</shortName>
    </alternativeName>
    <alternativeName>
        <fullName evidence="8">O-6-methylguanine-DNA-alkyltransferase</fullName>
    </alternativeName>
</protein>
<feature type="domain" description="Methylguanine DNA methyltransferase ribonuclease-like" evidence="10">
    <location>
        <begin position="7"/>
        <end position="75"/>
    </location>
</feature>
<evidence type="ECO:0000256" key="6">
    <source>
        <dbReference type="ARBA" id="ARBA00023204"/>
    </source>
</evidence>
<dbReference type="GO" id="GO:0005737">
    <property type="term" value="C:cytoplasm"/>
    <property type="evidence" value="ECO:0007669"/>
    <property type="project" value="UniProtKB-SubCell"/>
</dbReference>
<evidence type="ECO:0000313" key="11">
    <source>
        <dbReference type="EMBL" id="ACN58980.1"/>
    </source>
</evidence>
<dbReference type="Gene3D" id="1.10.10.10">
    <property type="entry name" value="Winged helix-like DNA-binding domain superfamily/Winged helix DNA-binding domain"/>
    <property type="match status" value="1"/>
</dbReference>
<comment type="miscellaneous">
    <text evidence="8">This enzyme catalyzes only one turnover and therefore is not strictly catalytic. According to one definition, an enzyme is a biocatalyst that acts repeatedly and over many reaction cycles.</text>
</comment>
<dbReference type="Pfam" id="PF01035">
    <property type="entry name" value="DNA_binding_1"/>
    <property type="match status" value="1"/>
</dbReference>
<keyword evidence="3 8" id="KW-0489">Methyltransferase</keyword>
<organism evidence="11">
    <name type="scientific">uncultured bacterium BLR19</name>
    <dbReference type="NCBI Taxonomy" id="506519"/>
    <lineage>
        <taxon>Bacteria</taxon>
        <taxon>environmental samples</taxon>
    </lineage>
</organism>
<keyword evidence="5 8" id="KW-0227">DNA damage</keyword>
<sequence length="168" mass="18618">MMIGYFYKRIASPVGSLKLMASEKGLSSVTWDDPDRIQSVPDTEDSHHPILLQAEKQLNEYFAKSRRSFSITLDFDGTEFNRRVWTEMLKIPYGETRTYGEIAKCVGGMEVVRAVGGALNKNPIAIIGPCHRVIGASGKLVGFGGGLANKAFLLRLEDEYKNPSLFSN</sequence>
<evidence type="ECO:0000256" key="5">
    <source>
        <dbReference type="ARBA" id="ARBA00022763"/>
    </source>
</evidence>
<dbReference type="SUPFAM" id="SSF46767">
    <property type="entry name" value="Methylated DNA-protein cysteine methyltransferase, C-terminal domain"/>
    <property type="match status" value="1"/>
</dbReference>
<evidence type="ECO:0000259" key="9">
    <source>
        <dbReference type="Pfam" id="PF01035"/>
    </source>
</evidence>
<evidence type="ECO:0000256" key="8">
    <source>
        <dbReference type="HAMAP-Rule" id="MF_00772"/>
    </source>
</evidence>
<keyword evidence="4 8" id="KW-0808">Transferase</keyword>
<evidence type="ECO:0000256" key="4">
    <source>
        <dbReference type="ARBA" id="ARBA00022679"/>
    </source>
</evidence>
<dbReference type="InterPro" id="IPR008332">
    <property type="entry name" value="MethylG_MeTrfase_N"/>
</dbReference>
<comment type="similarity">
    <text evidence="2 8">Belongs to the MGMT family.</text>
</comment>
<dbReference type="GO" id="GO:0006307">
    <property type="term" value="P:DNA alkylation repair"/>
    <property type="evidence" value="ECO:0007669"/>
    <property type="project" value="UniProtKB-UniRule"/>
</dbReference>
<comment type="subcellular location">
    <subcellularLocation>
        <location evidence="8">Cytoplasm</location>
    </subcellularLocation>
</comment>
<feature type="active site" description="Nucleophile; methyl group acceptor" evidence="8">
    <location>
        <position position="130"/>
    </location>
</feature>
<evidence type="ECO:0000256" key="3">
    <source>
        <dbReference type="ARBA" id="ARBA00022603"/>
    </source>
</evidence>
<comment type="catalytic activity">
    <reaction evidence="1 8">
        <text>a 4-O-methyl-thymidine in DNA + L-cysteinyl-[protein] = a thymidine in DNA + S-methyl-L-cysteinyl-[protein]</text>
        <dbReference type="Rhea" id="RHEA:53428"/>
        <dbReference type="Rhea" id="RHEA-COMP:10131"/>
        <dbReference type="Rhea" id="RHEA-COMP:10132"/>
        <dbReference type="Rhea" id="RHEA-COMP:13555"/>
        <dbReference type="Rhea" id="RHEA-COMP:13556"/>
        <dbReference type="ChEBI" id="CHEBI:29950"/>
        <dbReference type="ChEBI" id="CHEBI:82612"/>
        <dbReference type="ChEBI" id="CHEBI:137386"/>
        <dbReference type="ChEBI" id="CHEBI:137387"/>
        <dbReference type="EC" id="2.1.1.63"/>
    </reaction>
</comment>
<evidence type="ECO:0000259" key="10">
    <source>
        <dbReference type="Pfam" id="PF02870"/>
    </source>
</evidence>
<dbReference type="Gene3D" id="3.30.160.70">
    <property type="entry name" value="Methylated DNA-protein cysteine methyltransferase domain"/>
    <property type="match status" value="1"/>
</dbReference>
<dbReference type="PANTHER" id="PTHR10815:SF13">
    <property type="entry name" value="METHYLATED-DNA--PROTEIN-CYSTEINE METHYLTRANSFERASE"/>
    <property type="match status" value="1"/>
</dbReference>
<keyword evidence="6 8" id="KW-0234">DNA repair</keyword>
<dbReference type="EMBL" id="EU408359">
    <property type="protein sequence ID" value="ACN58980.1"/>
    <property type="molecule type" value="Genomic_DNA"/>
</dbReference>
<dbReference type="PANTHER" id="PTHR10815">
    <property type="entry name" value="METHYLATED-DNA--PROTEIN-CYSTEINE METHYLTRANSFERASE"/>
    <property type="match status" value="1"/>
</dbReference>